<evidence type="ECO:0000313" key="3">
    <source>
        <dbReference type="Proteomes" id="UP000185596"/>
    </source>
</evidence>
<name>A0A1Q8CTF6_9PSEU</name>
<dbReference type="OrthoDB" id="3667561at2"/>
<feature type="compositionally biased region" description="Low complexity" evidence="1">
    <location>
        <begin position="456"/>
        <end position="467"/>
    </location>
</feature>
<organism evidence="2 3">
    <name type="scientific">Actinophytocola xanthii</name>
    <dbReference type="NCBI Taxonomy" id="1912961"/>
    <lineage>
        <taxon>Bacteria</taxon>
        <taxon>Bacillati</taxon>
        <taxon>Actinomycetota</taxon>
        <taxon>Actinomycetes</taxon>
        <taxon>Pseudonocardiales</taxon>
        <taxon>Pseudonocardiaceae</taxon>
    </lineage>
</organism>
<dbReference type="Gene3D" id="3.90.176.10">
    <property type="entry name" value="Toxin ADP-ribosyltransferase, Chain A, domain 1"/>
    <property type="match status" value="1"/>
</dbReference>
<proteinExistence type="predicted"/>
<dbReference type="STRING" id="1912961.BU204_10515"/>
<evidence type="ECO:0000256" key="1">
    <source>
        <dbReference type="SAM" id="MobiDB-lite"/>
    </source>
</evidence>
<sequence>MDEAITVERVRDVLVVGRMDRDGAAVVRAANLRPTRGRTYVVVGGSALDAVRGLDPWVVGDIEESTSGDLCVVAPRLGAGSADGTPPPARLLAERLGVEITAPTGSPVGLADGSLFVPGRTAGWVSYKPDGRVDRIGARLPAPWWQAGLPETTGQLAQIPAGLWLRRPPATDRPDDPLATVVPDLDRMYVVLGAPGELPPATAAVVEVLRSLPDEGRDRAVLVCYGCGPASALAQQVADTLGAPVRVAHGVPGEGGPRYVDRAGTPRWRPFAVESVYRPGQVPTLDRWTAPPGLPLIEPGSYRLAEGWRVDVVPRGLAVHPDSTALDRTMLAAGTGPTADIVVAAGGHFPDEVRAAFDRLIRELPADDRKNLRVLPIDQPTADAIATIEAAHTITSMPSMVDRGVRSVSTTPAPLAPPAGAVMITADGRIRPVGAILPSAVAAPAEETSPHAVGSAAGPRTHAPAAAVGTGMPGSPNRTANRPGTRERARRAGGTGAPAPVRGGVFRDAPNGGGHVVGRAEPAAVEELPPVEVRSVDQPAVTVADADRAAGPVARPELARLGIGRPGPARRAESVTGLLPGREPPRSMPPAEVAPAATRPAARPVPEPTALAVVERTVEPPVPPNVRAPVERPAEDVSAGTGTNAEPAPAEPPRGRDVRQEVVAVPVEVPEGVRSTLTQRRAMRERLGTRYDVATRVVTKLLSERPGLRFGTGDRAALLAELAVVRAFADDPTAQYDADFYVCLADGLLRLPTARAVVVRGIPADAAVTPSSVLRLPAPVIAAPAIAPTVGPAEALIWTTTGRRLDGLQDEPTGEIVLPGHTRLRVLAVEREPLHRVLLAEDGAAPDAALARLRAAATKRTAEPGTATTRWFGPLPAA</sequence>
<feature type="region of interest" description="Disordered" evidence="1">
    <location>
        <begin position="560"/>
        <end position="604"/>
    </location>
</feature>
<dbReference type="EMBL" id="MSIE01000015">
    <property type="protein sequence ID" value="OLF17641.1"/>
    <property type="molecule type" value="Genomic_DNA"/>
</dbReference>
<feature type="region of interest" description="Disordered" evidence="1">
    <location>
        <begin position="619"/>
        <end position="657"/>
    </location>
</feature>
<keyword evidence="3" id="KW-1185">Reference proteome</keyword>
<gene>
    <name evidence="2" type="ORF">BU204_10515</name>
</gene>
<feature type="compositionally biased region" description="Low complexity" evidence="1">
    <location>
        <begin position="589"/>
        <end position="604"/>
    </location>
</feature>
<accession>A0A1Q8CTF6</accession>
<dbReference type="Proteomes" id="UP000185596">
    <property type="component" value="Unassembled WGS sequence"/>
</dbReference>
<feature type="region of interest" description="Disordered" evidence="1">
    <location>
        <begin position="447"/>
        <end position="506"/>
    </location>
</feature>
<protein>
    <submittedName>
        <fullName evidence="2">Uncharacterized protein</fullName>
    </submittedName>
</protein>
<dbReference type="AlphaFoldDB" id="A0A1Q8CTF6"/>
<reference evidence="2 3" key="1">
    <citation type="submission" date="2016-12" db="EMBL/GenBank/DDBJ databases">
        <title>The draft genome sequence of Actinophytocola sp. 11-183.</title>
        <authorList>
            <person name="Wang W."/>
            <person name="Yuan L."/>
        </authorList>
    </citation>
    <scope>NUCLEOTIDE SEQUENCE [LARGE SCALE GENOMIC DNA]</scope>
    <source>
        <strain evidence="2 3">11-183</strain>
    </source>
</reference>
<comment type="caution">
    <text evidence="2">The sequence shown here is derived from an EMBL/GenBank/DDBJ whole genome shotgun (WGS) entry which is preliminary data.</text>
</comment>
<dbReference type="RefSeq" id="WP_075125433.1">
    <property type="nucleotide sequence ID" value="NZ_MSIE01000015.1"/>
</dbReference>
<evidence type="ECO:0000313" key="2">
    <source>
        <dbReference type="EMBL" id="OLF17641.1"/>
    </source>
</evidence>